<evidence type="ECO:0000313" key="2">
    <source>
        <dbReference type="EMBL" id="ADF38963.1"/>
    </source>
</evidence>
<dbReference type="RefSeq" id="WP_013082978.1">
    <property type="nucleotide sequence ID" value="NZ_CP120609.2"/>
</dbReference>
<protein>
    <submittedName>
        <fullName evidence="2">UDP-N-acetylmuramoylalanyl-D-glutamate--2, 6-diaminopimelate ligase</fullName>
        <ecNumber evidence="2">6.3.2.13</ecNumber>
    </submittedName>
</protein>
<dbReference type="HOGENOM" id="CLU_1552217_0_0_9"/>
<name>D5DFG3_PRIM3</name>
<dbReference type="PANTHER" id="PTHR23135">
    <property type="entry name" value="MUR LIGASE FAMILY MEMBER"/>
    <property type="match status" value="1"/>
</dbReference>
<evidence type="ECO:0000256" key="1">
    <source>
        <dbReference type="ARBA" id="ARBA00004752"/>
    </source>
</evidence>
<dbReference type="EMBL" id="CP001982">
    <property type="protein sequence ID" value="ADF38963.1"/>
    <property type="molecule type" value="Genomic_DNA"/>
</dbReference>
<keyword evidence="2" id="KW-0436">Ligase</keyword>
<dbReference type="InterPro" id="IPR036615">
    <property type="entry name" value="Mur_ligase_C_dom_sf"/>
</dbReference>
<reference evidence="2 3" key="1">
    <citation type="journal article" date="2011" name="J. Bacteriol.">
        <title>Genome sequences of the biotechnologically important Bacillus megaterium strains QM B1551 and DSM319.</title>
        <authorList>
            <person name="Eppinger M."/>
            <person name="Bunk B."/>
            <person name="Johns M.A."/>
            <person name="Edirisinghe J.N."/>
            <person name="Kutumbaka K.K."/>
            <person name="Koenig S.S."/>
            <person name="Huot Creasy H."/>
            <person name="Rosovitz M.J."/>
            <person name="Riley D.R."/>
            <person name="Daugherty S."/>
            <person name="Martin M."/>
            <person name="Elbourne L.D."/>
            <person name="Paulsen I."/>
            <person name="Biedendieck R."/>
            <person name="Braun C."/>
            <person name="Grayburn S."/>
            <person name="Dhingra S."/>
            <person name="Lukyanchuk V."/>
            <person name="Ball B."/>
            <person name="Ul-Qamar R."/>
            <person name="Seibel J."/>
            <person name="Bremer E."/>
            <person name="Jahn D."/>
            <person name="Ravel J."/>
            <person name="Vary P.S."/>
        </authorList>
    </citation>
    <scope>NUCLEOTIDE SEQUENCE [LARGE SCALE GENOMIC DNA]</scope>
    <source>
        <strain evidence="3">DSM 319 / IMG 1521</strain>
    </source>
</reference>
<comment type="pathway">
    <text evidence="1">Cell wall biogenesis; peptidoglycan biosynthesis.</text>
</comment>
<dbReference type="PANTHER" id="PTHR23135:SF4">
    <property type="entry name" value="UDP-N-ACETYLMURAMOYL-L-ALANYL-D-GLUTAMATE--2,6-DIAMINOPIMELATE LIGASE MURE HOMOLOG, CHLOROPLASTIC"/>
    <property type="match status" value="1"/>
</dbReference>
<dbReference type="EC" id="6.3.2.13" evidence="2"/>
<dbReference type="Proteomes" id="UP000002365">
    <property type="component" value="Chromosome"/>
</dbReference>
<sequence length="172" mass="18852">MPVYGDYNIANVLAAIGTALHFEYHIEDIISVLPQLESPEGRFQVMEGPNNQKVILDYAHTPVAHTRLVEEVKKMEYNQLIVITVDHPGHHDPNVIVDQVMTGFSNPSASNIHRAPTRTEGVLKSLSLGKPNDIILLTSGCINGAQLVKGNEIPHSDEEIIASYYASLSSIS</sequence>
<evidence type="ECO:0000313" key="3">
    <source>
        <dbReference type="Proteomes" id="UP000002365"/>
    </source>
</evidence>
<dbReference type="Gene3D" id="3.90.190.20">
    <property type="entry name" value="Mur ligase, C-terminal domain"/>
    <property type="match status" value="2"/>
</dbReference>
<dbReference type="KEGG" id="bmd:BMD_2110"/>
<gene>
    <name evidence="2" type="ordered locus">BMD_2110</name>
</gene>
<dbReference type="GO" id="GO:0008765">
    <property type="term" value="F:UDP-N-acetylmuramoylalanyl-D-glutamate-2,6-diaminopimelate ligase activity"/>
    <property type="evidence" value="ECO:0007669"/>
    <property type="project" value="UniProtKB-EC"/>
</dbReference>
<proteinExistence type="predicted"/>
<dbReference type="AlphaFoldDB" id="D5DFG3"/>
<organism evidence="2 3">
    <name type="scientific">Priestia megaterium (strain DSM 319 / IMG 1521)</name>
    <name type="common">Bacillus megaterium</name>
    <dbReference type="NCBI Taxonomy" id="592022"/>
    <lineage>
        <taxon>Bacteria</taxon>
        <taxon>Bacillati</taxon>
        <taxon>Bacillota</taxon>
        <taxon>Bacilli</taxon>
        <taxon>Bacillales</taxon>
        <taxon>Bacillaceae</taxon>
        <taxon>Priestia</taxon>
    </lineage>
</organism>
<dbReference type="SUPFAM" id="SSF53244">
    <property type="entry name" value="MurD-like peptide ligases, peptide-binding domain"/>
    <property type="match status" value="1"/>
</dbReference>
<accession>D5DFG3</accession>